<dbReference type="Proteomes" id="UP000182192">
    <property type="component" value="Unassembled WGS sequence"/>
</dbReference>
<evidence type="ECO:0000313" key="1">
    <source>
        <dbReference type="EMBL" id="SFC42139.1"/>
    </source>
</evidence>
<reference evidence="1 2" key="1">
    <citation type="submission" date="2016-10" db="EMBL/GenBank/DDBJ databases">
        <authorList>
            <person name="de Groot N.N."/>
        </authorList>
    </citation>
    <scope>NUCLEOTIDE SEQUENCE [LARGE SCALE GENOMIC DNA]</scope>
    <source>
        <strain evidence="1 2">AR67</strain>
    </source>
</reference>
<dbReference type="OrthoDB" id="1819788at2"/>
<organism evidence="1 2">
    <name type="scientific">Ruminococcus albus</name>
    <dbReference type="NCBI Taxonomy" id="1264"/>
    <lineage>
        <taxon>Bacteria</taxon>
        <taxon>Bacillati</taxon>
        <taxon>Bacillota</taxon>
        <taxon>Clostridia</taxon>
        <taxon>Eubacteriales</taxon>
        <taxon>Oscillospiraceae</taxon>
        <taxon>Ruminococcus</taxon>
    </lineage>
</organism>
<name>A0A1I1J0P2_RUMAL</name>
<dbReference type="AlphaFoldDB" id="A0A1I1J0P2"/>
<sequence length="319" mass="37007">MKTKAKAALIAGAAIAGVAGGLCIAWCSGINYERRYKKLFDKTFKGDYKITVTESGYYTEENLPLKLPVKYKVYDVEYKDKNGNTRNITFDSRYPYYYYNKEDYSDYETLFEYIKNRNIKADRDVALALHNEIYLIVSNDAFNDLLPKYFDDAEPDDSMTIRAEGDGYRIFMNPIDFSYDYIDQYHNNDDKMLEFISPETCPVLSDIDWRSAADIKTYSLNLSVSINDESKYDMMDEFAEKAEALCKEYSEASDYGGNYMCIVGTVKEDGDETKTIDHKAIYVINGEEVTYDLDTGKARRKFRDTIVEKYGYDTTWKQR</sequence>
<evidence type="ECO:0000313" key="2">
    <source>
        <dbReference type="Proteomes" id="UP000182192"/>
    </source>
</evidence>
<proteinExistence type="predicted"/>
<accession>A0A1I1J0P2</accession>
<gene>
    <name evidence="1" type="ORF">SAMN02910406_01697</name>
</gene>
<dbReference type="RefSeq" id="WP_074961140.1">
    <property type="nucleotide sequence ID" value="NZ_FOKQ01000012.1"/>
</dbReference>
<protein>
    <submittedName>
        <fullName evidence="1">Uncharacterized protein</fullName>
    </submittedName>
</protein>
<dbReference type="EMBL" id="FOKQ01000012">
    <property type="protein sequence ID" value="SFC42139.1"/>
    <property type="molecule type" value="Genomic_DNA"/>
</dbReference>